<dbReference type="EMBL" id="BMAV01024347">
    <property type="protein sequence ID" value="GFS32366.1"/>
    <property type="molecule type" value="Genomic_DNA"/>
</dbReference>
<keyword evidence="3" id="KW-1185">Reference proteome</keyword>
<dbReference type="AlphaFoldDB" id="A0A8X6M8Z7"/>
<sequence>MENTVGEQVNCAIIRKGCRRDETVKTSKSCYNLRPRRGAKVESRTSSEKRTQQGGPVRSRGNREQYNPYAEKQRNSGGWSTRSRRGQQQHCQERAGGRKVKNPSSLKY</sequence>
<feature type="region of interest" description="Disordered" evidence="1">
    <location>
        <begin position="24"/>
        <end position="108"/>
    </location>
</feature>
<evidence type="ECO:0000313" key="3">
    <source>
        <dbReference type="Proteomes" id="UP000886998"/>
    </source>
</evidence>
<accession>A0A8X6M8Z7</accession>
<dbReference type="Proteomes" id="UP000886998">
    <property type="component" value="Unassembled WGS sequence"/>
</dbReference>
<gene>
    <name evidence="2" type="ORF">TNIN_454391</name>
</gene>
<organism evidence="2 3">
    <name type="scientific">Trichonephila inaurata madagascariensis</name>
    <dbReference type="NCBI Taxonomy" id="2747483"/>
    <lineage>
        <taxon>Eukaryota</taxon>
        <taxon>Metazoa</taxon>
        <taxon>Ecdysozoa</taxon>
        <taxon>Arthropoda</taxon>
        <taxon>Chelicerata</taxon>
        <taxon>Arachnida</taxon>
        <taxon>Araneae</taxon>
        <taxon>Araneomorphae</taxon>
        <taxon>Entelegynae</taxon>
        <taxon>Araneoidea</taxon>
        <taxon>Nephilidae</taxon>
        <taxon>Trichonephila</taxon>
        <taxon>Trichonephila inaurata</taxon>
    </lineage>
</organism>
<name>A0A8X6M8Z7_9ARAC</name>
<proteinExistence type="predicted"/>
<feature type="compositionally biased region" description="Basic and acidic residues" evidence="1">
    <location>
        <begin position="39"/>
        <end position="51"/>
    </location>
</feature>
<comment type="caution">
    <text evidence="2">The sequence shown here is derived from an EMBL/GenBank/DDBJ whole genome shotgun (WGS) entry which is preliminary data.</text>
</comment>
<reference evidence="2" key="1">
    <citation type="submission" date="2020-08" db="EMBL/GenBank/DDBJ databases">
        <title>Multicomponent nature underlies the extraordinary mechanical properties of spider dragline silk.</title>
        <authorList>
            <person name="Kono N."/>
            <person name="Nakamura H."/>
            <person name="Mori M."/>
            <person name="Yoshida Y."/>
            <person name="Ohtoshi R."/>
            <person name="Malay A.D."/>
            <person name="Moran D.A.P."/>
            <person name="Tomita M."/>
            <person name="Numata K."/>
            <person name="Arakawa K."/>
        </authorList>
    </citation>
    <scope>NUCLEOTIDE SEQUENCE</scope>
</reference>
<evidence type="ECO:0000313" key="2">
    <source>
        <dbReference type="EMBL" id="GFS32366.1"/>
    </source>
</evidence>
<evidence type="ECO:0000256" key="1">
    <source>
        <dbReference type="SAM" id="MobiDB-lite"/>
    </source>
</evidence>
<protein>
    <submittedName>
        <fullName evidence="2">Uncharacterized protein</fullName>
    </submittedName>
</protein>